<dbReference type="AlphaFoldDB" id="A0A6C0JWS1"/>
<sequence>MYYIHIIHMNSSAESSITTPTMPLSSDPETNTIMLELEKKAEIQLAQLMSPVKNTAPLTKIAFVGTQGEDFGQKLISLMANGAKEFQEKTGRPMTYSEMREMYG</sequence>
<dbReference type="EMBL" id="MN740751">
    <property type="protein sequence ID" value="QHU10222.1"/>
    <property type="molecule type" value="Genomic_DNA"/>
</dbReference>
<proteinExistence type="predicted"/>
<name>A0A6C0JWS1_9ZZZZ</name>
<reference evidence="1" key="1">
    <citation type="journal article" date="2020" name="Nature">
        <title>Giant virus diversity and host interactions through global metagenomics.</title>
        <authorList>
            <person name="Schulz F."/>
            <person name="Roux S."/>
            <person name="Paez-Espino D."/>
            <person name="Jungbluth S."/>
            <person name="Walsh D.A."/>
            <person name="Denef V.J."/>
            <person name="McMahon K.D."/>
            <person name="Konstantinidis K.T."/>
            <person name="Eloe-Fadrosh E.A."/>
            <person name="Kyrpides N.C."/>
            <person name="Woyke T."/>
        </authorList>
    </citation>
    <scope>NUCLEOTIDE SEQUENCE</scope>
    <source>
        <strain evidence="1">GVMAG-S-1101164-67</strain>
    </source>
</reference>
<evidence type="ECO:0000313" key="1">
    <source>
        <dbReference type="EMBL" id="QHU10222.1"/>
    </source>
</evidence>
<protein>
    <submittedName>
        <fullName evidence="1">Uncharacterized protein</fullName>
    </submittedName>
</protein>
<accession>A0A6C0JWS1</accession>
<organism evidence="1">
    <name type="scientific">viral metagenome</name>
    <dbReference type="NCBI Taxonomy" id="1070528"/>
    <lineage>
        <taxon>unclassified sequences</taxon>
        <taxon>metagenomes</taxon>
        <taxon>organismal metagenomes</taxon>
    </lineage>
</organism>